<accession>A0A4R1KC13</accession>
<dbReference type="Pfam" id="PF14070">
    <property type="entry name" value="YjfB_motility"/>
    <property type="match status" value="1"/>
</dbReference>
<dbReference type="Proteomes" id="UP000294614">
    <property type="component" value="Unassembled WGS sequence"/>
</dbReference>
<reference evidence="1 2" key="1">
    <citation type="submission" date="2019-03" db="EMBL/GenBank/DDBJ databases">
        <title>Genomic Encyclopedia of Type Strains, Phase IV (KMG-IV): sequencing the most valuable type-strain genomes for metagenomic binning, comparative biology and taxonomic classification.</title>
        <authorList>
            <person name="Goeker M."/>
        </authorList>
    </citation>
    <scope>NUCLEOTIDE SEQUENCE [LARGE SCALE GENOMIC DNA]</scope>
    <source>
        <strain evidence="1 2">DSM 24984</strain>
    </source>
</reference>
<evidence type="ECO:0000313" key="2">
    <source>
        <dbReference type="Proteomes" id="UP000294614"/>
    </source>
</evidence>
<name>A0A4R1KC13_9BACT</name>
<keyword evidence="2" id="KW-1185">Reference proteome</keyword>
<organism evidence="1 2">
    <name type="scientific">Seleniivibrio woodruffii</name>
    <dbReference type="NCBI Taxonomy" id="1078050"/>
    <lineage>
        <taxon>Bacteria</taxon>
        <taxon>Pseudomonadati</taxon>
        <taxon>Deferribacterota</taxon>
        <taxon>Deferribacteres</taxon>
        <taxon>Deferribacterales</taxon>
        <taxon>Geovibrionaceae</taxon>
        <taxon>Seleniivibrio</taxon>
    </lineage>
</organism>
<dbReference type="AlphaFoldDB" id="A0A4R1KC13"/>
<dbReference type="RefSeq" id="WP_132871748.1">
    <property type="nucleotide sequence ID" value="NZ_JAJUHT010000002.1"/>
</dbReference>
<proteinExistence type="predicted"/>
<protein>
    <submittedName>
        <fullName evidence="1">Putative motility protein YjfB-like</fullName>
    </submittedName>
</protein>
<gene>
    <name evidence="1" type="ORF">C8D98_0522</name>
</gene>
<sequence length="67" mass="6828">MDIASIASAASEMKAAETQYAANIKVMKMALDSQKAGLSLLSPLDVSANVNRASEGAAKGSMVDILA</sequence>
<comment type="caution">
    <text evidence="1">The sequence shown here is derived from an EMBL/GenBank/DDBJ whole genome shotgun (WGS) entry which is preliminary data.</text>
</comment>
<dbReference type="EMBL" id="SMGG01000003">
    <property type="protein sequence ID" value="TCK62014.1"/>
    <property type="molecule type" value="Genomic_DNA"/>
</dbReference>
<evidence type="ECO:0000313" key="1">
    <source>
        <dbReference type="EMBL" id="TCK62014.1"/>
    </source>
</evidence>
<dbReference type="InterPro" id="IPR025906">
    <property type="entry name" value="YjfB_motility"/>
</dbReference>